<keyword evidence="2" id="KW-0489">Methyltransferase</keyword>
<dbReference type="Proteomes" id="UP000544134">
    <property type="component" value="Unassembled WGS sequence"/>
</dbReference>
<keyword evidence="3" id="KW-1185">Reference proteome</keyword>
<gene>
    <name evidence="2" type="ORF">HHL24_19100</name>
</gene>
<dbReference type="EMBL" id="JABBGJ010000019">
    <property type="protein sequence ID" value="NMM00037.1"/>
    <property type="molecule type" value="Genomic_DNA"/>
</dbReference>
<dbReference type="AlphaFoldDB" id="A0A848IL05"/>
<name>A0A848IL05_9BURK</name>
<evidence type="ECO:0000313" key="3">
    <source>
        <dbReference type="Proteomes" id="UP000544134"/>
    </source>
</evidence>
<proteinExistence type="predicted"/>
<protein>
    <submittedName>
        <fullName evidence="2">FkbM family methyltransferase</fullName>
    </submittedName>
</protein>
<sequence>MKTWKHVPVESLVSPEVLAQAEAFDLGKYCYDTEVRGLSLRWLALNKRLLWMAAGIEQIEPELLDWIDRIPKSSVYYDFGASNGIYALYAAKRNLNVVAVEPDPSNYFLLSWNAFLNRGDDIDISAFNVAVSDRFAAGKLYIHKMELGTHEKIVDAPLAVSGEAFVPQHVHAIQLVHFDKWVTQLGLPKPEYVKIDVDGHEVPAINGAMESLRGCKEVFIEIEDTRLDELGSMFRRLGFGMVAKHQVQKYESLWNCIFAR</sequence>
<dbReference type="PANTHER" id="PTHR34203">
    <property type="entry name" value="METHYLTRANSFERASE, FKBM FAMILY PROTEIN"/>
    <property type="match status" value="1"/>
</dbReference>
<comment type="caution">
    <text evidence="2">The sequence shown here is derived from an EMBL/GenBank/DDBJ whole genome shotgun (WGS) entry which is preliminary data.</text>
</comment>
<dbReference type="InterPro" id="IPR006342">
    <property type="entry name" value="FkbM_mtfrase"/>
</dbReference>
<dbReference type="InterPro" id="IPR052514">
    <property type="entry name" value="SAM-dependent_MTase"/>
</dbReference>
<dbReference type="InterPro" id="IPR029063">
    <property type="entry name" value="SAM-dependent_MTases_sf"/>
</dbReference>
<feature type="domain" description="Methyltransferase FkbM" evidence="1">
    <location>
        <begin position="78"/>
        <end position="234"/>
    </location>
</feature>
<dbReference type="SUPFAM" id="SSF53335">
    <property type="entry name" value="S-adenosyl-L-methionine-dependent methyltransferases"/>
    <property type="match status" value="1"/>
</dbReference>
<accession>A0A848IL05</accession>
<evidence type="ECO:0000259" key="1">
    <source>
        <dbReference type="Pfam" id="PF05050"/>
    </source>
</evidence>
<dbReference type="Pfam" id="PF05050">
    <property type="entry name" value="Methyltransf_21"/>
    <property type="match status" value="1"/>
</dbReference>
<evidence type="ECO:0000313" key="2">
    <source>
        <dbReference type="EMBL" id="NMM00037.1"/>
    </source>
</evidence>
<dbReference type="RefSeq" id="WP_169486984.1">
    <property type="nucleotide sequence ID" value="NZ_JABBGJ010000019.1"/>
</dbReference>
<dbReference type="NCBIfam" id="TIGR01444">
    <property type="entry name" value="fkbM_fam"/>
    <property type="match status" value="1"/>
</dbReference>
<dbReference type="Gene3D" id="3.40.50.150">
    <property type="entry name" value="Vaccinia Virus protein VP39"/>
    <property type="match status" value="1"/>
</dbReference>
<organism evidence="2 3">
    <name type="scientific">Paraburkholderia polaris</name>
    <dbReference type="NCBI Taxonomy" id="2728848"/>
    <lineage>
        <taxon>Bacteria</taxon>
        <taxon>Pseudomonadati</taxon>
        <taxon>Pseudomonadota</taxon>
        <taxon>Betaproteobacteria</taxon>
        <taxon>Burkholderiales</taxon>
        <taxon>Burkholderiaceae</taxon>
        <taxon>Paraburkholderia</taxon>
    </lineage>
</organism>
<keyword evidence="2" id="KW-0808">Transferase</keyword>
<reference evidence="2 3" key="1">
    <citation type="submission" date="2020-04" db="EMBL/GenBank/DDBJ databases">
        <title>Paraburkholderia sp. RP-4-7 isolated from soil.</title>
        <authorList>
            <person name="Dahal R.H."/>
        </authorList>
    </citation>
    <scope>NUCLEOTIDE SEQUENCE [LARGE SCALE GENOMIC DNA]</scope>
    <source>
        <strain evidence="2 3">RP-4-7</strain>
    </source>
</reference>
<dbReference type="GO" id="GO:0008168">
    <property type="term" value="F:methyltransferase activity"/>
    <property type="evidence" value="ECO:0007669"/>
    <property type="project" value="UniProtKB-KW"/>
</dbReference>
<dbReference type="PANTHER" id="PTHR34203:SF15">
    <property type="entry name" value="SLL1173 PROTEIN"/>
    <property type="match status" value="1"/>
</dbReference>
<dbReference type="GO" id="GO:0032259">
    <property type="term" value="P:methylation"/>
    <property type="evidence" value="ECO:0007669"/>
    <property type="project" value="UniProtKB-KW"/>
</dbReference>